<dbReference type="AlphaFoldDB" id="A0A368HAU5"/>
<sequence>MLLIIGCKPEVIVVQHNEVSDRDEKSRKHRSKGAGSMAAAITMARLKALANLRAKSKKSTPMRDSDEKKKEAEGTPKRANKEETPSGTESPIVEKKSKQQESNEKAGRDQKVYQGKQLSETKAKYGSLKDKSKERRKAKQKKS</sequence>
<organism evidence="2 3">
    <name type="scientific">Ancylostoma caninum</name>
    <name type="common">Dog hookworm</name>
    <dbReference type="NCBI Taxonomy" id="29170"/>
    <lineage>
        <taxon>Eukaryota</taxon>
        <taxon>Metazoa</taxon>
        <taxon>Ecdysozoa</taxon>
        <taxon>Nematoda</taxon>
        <taxon>Chromadorea</taxon>
        <taxon>Rhabditida</taxon>
        <taxon>Rhabditina</taxon>
        <taxon>Rhabditomorpha</taxon>
        <taxon>Strongyloidea</taxon>
        <taxon>Ancylostomatidae</taxon>
        <taxon>Ancylostomatinae</taxon>
        <taxon>Ancylostoma</taxon>
    </lineage>
</organism>
<evidence type="ECO:0000256" key="1">
    <source>
        <dbReference type="SAM" id="MobiDB-lite"/>
    </source>
</evidence>
<keyword evidence="3" id="KW-1185">Reference proteome</keyword>
<feature type="compositionally biased region" description="Basic residues" evidence="1">
    <location>
        <begin position="134"/>
        <end position="143"/>
    </location>
</feature>
<feature type="compositionally biased region" description="Basic and acidic residues" evidence="1">
    <location>
        <begin position="92"/>
        <end position="111"/>
    </location>
</feature>
<protein>
    <submittedName>
        <fullName evidence="2">Uncharacterized protein</fullName>
    </submittedName>
</protein>
<dbReference type="EMBL" id="JOJR01000007">
    <property type="protein sequence ID" value="RCN52480.1"/>
    <property type="molecule type" value="Genomic_DNA"/>
</dbReference>
<accession>A0A368HAU5</accession>
<feature type="compositionally biased region" description="Basic and acidic residues" evidence="1">
    <location>
        <begin position="119"/>
        <end position="133"/>
    </location>
</feature>
<feature type="region of interest" description="Disordered" evidence="1">
    <location>
        <begin position="51"/>
        <end position="143"/>
    </location>
</feature>
<name>A0A368HAU5_ANCCA</name>
<comment type="caution">
    <text evidence="2">The sequence shown here is derived from an EMBL/GenBank/DDBJ whole genome shotgun (WGS) entry which is preliminary data.</text>
</comment>
<feature type="region of interest" description="Disordered" evidence="1">
    <location>
        <begin position="18"/>
        <end position="37"/>
    </location>
</feature>
<evidence type="ECO:0000313" key="3">
    <source>
        <dbReference type="Proteomes" id="UP000252519"/>
    </source>
</evidence>
<evidence type="ECO:0000313" key="2">
    <source>
        <dbReference type="EMBL" id="RCN52480.1"/>
    </source>
</evidence>
<dbReference type="Proteomes" id="UP000252519">
    <property type="component" value="Unassembled WGS sequence"/>
</dbReference>
<proteinExistence type="predicted"/>
<reference evidence="2 3" key="1">
    <citation type="submission" date="2014-10" db="EMBL/GenBank/DDBJ databases">
        <title>Draft genome of the hookworm Ancylostoma caninum.</title>
        <authorList>
            <person name="Mitreva M."/>
        </authorList>
    </citation>
    <scope>NUCLEOTIDE SEQUENCE [LARGE SCALE GENOMIC DNA]</scope>
    <source>
        <strain evidence="2 3">Baltimore</strain>
    </source>
</reference>
<gene>
    <name evidence="2" type="ORF">ANCCAN_01524</name>
</gene>
<feature type="compositionally biased region" description="Basic and acidic residues" evidence="1">
    <location>
        <begin position="61"/>
        <end position="84"/>
    </location>
</feature>